<dbReference type="Proteomes" id="UP001139887">
    <property type="component" value="Unassembled WGS sequence"/>
</dbReference>
<dbReference type="Pfam" id="PF21188">
    <property type="entry name" value="BRR2_plug"/>
    <property type="match status" value="1"/>
</dbReference>
<dbReference type="EC" id="3.6.4.13" evidence="3"/>
<dbReference type="AlphaFoldDB" id="A0A9W8LVW1"/>
<feature type="compositionally biased region" description="Acidic residues" evidence="1">
    <location>
        <begin position="234"/>
        <end position="245"/>
    </location>
</feature>
<protein>
    <submittedName>
        <fullName evidence="3">Pre-mRNA splicing</fullName>
        <ecNumber evidence="3">3.6.4.13</ecNumber>
    </submittedName>
</protein>
<feature type="domain" description="Pre-mRNA-splicing helicase BRR2-like plug" evidence="2">
    <location>
        <begin position="114"/>
        <end position="179"/>
    </location>
</feature>
<proteinExistence type="predicted"/>
<dbReference type="GO" id="GO:0003724">
    <property type="term" value="F:RNA helicase activity"/>
    <property type="evidence" value="ECO:0007669"/>
    <property type="project" value="UniProtKB-EC"/>
</dbReference>
<gene>
    <name evidence="3" type="primary">brr2_1</name>
    <name evidence="3" type="ORF">IWW36_004876</name>
</gene>
<evidence type="ECO:0000259" key="2">
    <source>
        <dbReference type="Pfam" id="PF21188"/>
    </source>
</evidence>
<evidence type="ECO:0000313" key="4">
    <source>
        <dbReference type="Proteomes" id="UP001139887"/>
    </source>
</evidence>
<reference evidence="3" key="1">
    <citation type="submission" date="2022-07" db="EMBL/GenBank/DDBJ databases">
        <title>Phylogenomic reconstructions and comparative analyses of Kickxellomycotina fungi.</title>
        <authorList>
            <person name="Reynolds N.K."/>
            <person name="Stajich J.E."/>
            <person name="Barry K."/>
            <person name="Grigoriev I.V."/>
            <person name="Crous P."/>
            <person name="Smith M.E."/>
        </authorList>
    </citation>
    <scope>NUCLEOTIDE SEQUENCE</scope>
    <source>
        <strain evidence="3">NRRL 1566</strain>
    </source>
</reference>
<feature type="compositionally biased region" description="Basic and acidic residues" evidence="1">
    <location>
        <begin position="281"/>
        <end position="291"/>
    </location>
</feature>
<organism evidence="3 4">
    <name type="scientific">Coemansia brasiliensis</name>
    <dbReference type="NCBI Taxonomy" id="2650707"/>
    <lineage>
        <taxon>Eukaryota</taxon>
        <taxon>Fungi</taxon>
        <taxon>Fungi incertae sedis</taxon>
        <taxon>Zoopagomycota</taxon>
        <taxon>Kickxellomycotina</taxon>
        <taxon>Kickxellomycetes</taxon>
        <taxon>Kickxellales</taxon>
        <taxon>Kickxellaceae</taxon>
        <taxon>Coemansia</taxon>
    </lineage>
</organism>
<evidence type="ECO:0000313" key="3">
    <source>
        <dbReference type="EMBL" id="KAJ2845205.1"/>
    </source>
</evidence>
<dbReference type="GO" id="GO:0016787">
    <property type="term" value="F:hydrolase activity"/>
    <property type="evidence" value="ECO:0007669"/>
    <property type="project" value="UniProtKB-KW"/>
</dbReference>
<dbReference type="EMBL" id="JANBUW010000863">
    <property type="protein sequence ID" value="KAJ2845205.1"/>
    <property type="molecule type" value="Genomic_DNA"/>
</dbReference>
<sequence>MSNEFTEEHKKLYQYAGNSNLVLPSDRSKIVRRGDRGKEIESLWNKIDPREMGANIRREAPLKPTQTEEQAERAYQRKQARRAQQQAKLNYGYTDILAASEDIGGTYRPQTQGTRQIWELMLSQIREYLGDQAPEVMLSAADEALGVFKNDELREAAKKQQIEQLFGAKVDDAVFSRLGQMAQQITDYNKDAEEADGAKMDVDEGDEDGIAVMFGGSDEEEQILGGDNEAPVGEVDDEESSDEDSQVGPPLPSQAEAGSESDASTEGDDAAGGYRTVIHGYNEKNAKALNR</sequence>
<name>A0A9W8LVW1_9FUNG</name>
<dbReference type="OrthoDB" id="5575at2759"/>
<accession>A0A9W8LVW1</accession>
<feature type="region of interest" description="Disordered" evidence="1">
    <location>
        <begin position="217"/>
        <end position="291"/>
    </location>
</feature>
<keyword evidence="4" id="KW-1185">Reference proteome</keyword>
<evidence type="ECO:0000256" key="1">
    <source>
        <dbReference type="SAM" id="MobiDB-lite"/>
    </source>
</evidence>
<keyword evidence="3" id="KW-0378">Hydrolase</keyword>
<dbReference type="InterPro" id="IPR048863">
    <property type="entry name" value="BRR2_plug"/>
</dbReference>
<feature type="non-terminal residue" evidence="3">
    <location>
        <position position="291"/>
    </location>
</feature>
<comment type="caution">
    <text evidence="3">The sequence shown here is derived from an EMBL/GenBank/DDBJ whole genome shotgun (WGS) entry which is preliminary data.</text>
</comment>